<dbReference type="AlphaFoldDB" id="A0A5N7INP6"/>
<evidence type="ECO:0000313" key="2">
    <source>
        <dbReference type="Proteomes" id="UP000342249"/>
    </source>
</evidence>
<dbReference type="EMBL" id="SPSF01000029">
    <property type="protein sequence ID" value="MPQ62578.1"/>
    <property type="molecule type" value="Genomic_DNA"/>
</dbReference>
<protein>
    <submittedName>
        <fullName evidence="1">Uncharacterized protein</fullName>
    </submittedName>
</protein>
<accession>A0A5N7INP6</accession>
<evidence type="ECO:0000313" key="1">
    <source>
        <dbReference type="EMBL" id="MPQ62578.1"/>
    </source>
</evidence>
<comment type="caution">
    <text evidence="1">The sequence shown here is derived from an EMBL/GenBank/DDBJ whole genome shotgun (WGS) entry which is preliminary data.</text>
</comment>
<reference evidence="1 2" key="1">
    <citation type="journal article" date="2019" name="Lett. Appl. Microbiol.">
        <title>A case of 'blown pack' spoilage of vacuum-packaged pork likely associated with Clostridium estertheticum in Canada.</title>
        <authorList>
            <person name="Zhang P."/>
            <person name="Ward P."/>
            <person name="McMullen L.M."/>
            <person name="Yang X."/>
        </authorList>
    </citation>
    <scope>NUCLEOTIDE SEQUENCE [LARGE SCALE GENOMIC DNA]</scope>
    <source>
        <strain evidence="1 2">MA19</strain>
    </source>
</reference>
<proteinExistence type="predicted"/>
<gene>
    <name evidence="1" type="ORF">E4V82_10710</name>
</gene>
<sequence>MVNPAGTKVDPVYGYTVEKLEADHIVSMKVITDMKGFSQLSEQQQIEILNLKDNFFGLSKSSNASKGAKSGQIGGDIRKWEILLRK</sequence>
<dbReference type="Proteomes" id="UP000342249">
    <property type="component" value="Unassembled WGS sequence"/>
</dbReference>
<organism evidence="1 2">
    <name type="scientific">Clostridium estertheticum</name>
    <dbReference type="NCBI Taxonomy" id="238834"/>
    <lineage>
        <taxon>Bacteria</taxon>
        <taxon>Bacillati</taxon>
        <taxon>Bacillota</taxon>
        <taxon>Clostridia</taxon>
        <taxon>Eubacteriales</taxon>
        <taxon>Clostridiaceae</taxon>
        <taxon>Clostridium</taxon>
    </lineage>
</organism>
<name>A0A5N7INP6_9CLOT</name>
<dbReference type="RefSeq" id="WP_152752316.1">
    <property type="nucleotide sequence ID" value="NZ_SPSE01000030.1"/>
</dbReference>